<reference evidence="4 5" key="1">
    <citation type="submission" date="2023-11" db="EMBL/GenBank/DDBJ databases">
        <title>Arctic aerobic anoxygenic photoheterotroph Sediminicoccus rosea KRV36 adapts its photosynthesis to long days of polar summer.</title>
        <authorList>
            <person name="Tomasch J."/>
            <person name="Kopejtka K."/>
            <person name="Bily T."/>
            <person name="Gardiner A.T."/>
            <person name="Gardian Z."/>
            <person name="Shivaramu S."/>
            <person name="Koblizek M."/>
            <person name="Engelhardt F."/>
            <person name="Kaftan D."/>
        </authorList>
    </citation>
    <scope>NUCLEOTIDE SEQUENCE [LARGE SCALE GENOMIC DNA]</scope>
    <source>
        <strain evidence="4 5">R-30</strain>
    </source>
</reference>
<dbReference type="SUPFAM" id="SSF51126">
    <property type="entry name" value="Pectin lyase-like"/>
    <property type="match status" value="2"/>
</dbReference>
<name>A0ABZ0PF15_9PROT</name>
<dbReference type="Pfam" id="PF12951">
    <property type="entry name" value="PATR"/>
    <property type="match status" value="5"/>
</dbReference>
<evidence type="ECO:0000256" key="1">
    <source>
        <dbReference type="ARBA" id="ARBA00022729"/>
    </source>
</evidence>
<proteinExistence type="predicted"/>
<evidence type="ECO:0000313" key="4">
    <source>
        <dbReference type="EMBL" id="WPB84230.1"/>
    </source>
</evidence>
<dbReference type="Proteomes" id="UP001305521">
    <property type="component" value="Chromosome"/>
</dbReference>
<sequence length="1196" mass="115344">MAAQGGQGANGADYSGSGGAGGVTNLVTPGGAGVAGPDGGLQGGGGGGAGVTGGPGGAGSANGGPGAAGGLGGATPGAAGQPGADAVNNFASGGGGGGGAHGWVGPGLPSTAVTGGAGGAGGSVPFQIIGVPQGGGGGGGAGGIGAVITGTGNLGTLTASVTGGAGGAGGFASPGGGEGAGGAGLVFTQPGVTARLDGNVSGGGSTGVAIIGSGLTLTINGRVSGGLIDNQIFAAPSIVLGEGTSHLTFGPQASVTGVISNSGALELSVSEGTLSLGGVGDGVISGPGSVRIRQGTVIYAGGSSYTGGTTIDSAGTLILGAGPFVGRLAVPFGPYNTANLPGDVVNNGTLVFAGYVHVIEAVISGTGSVEANTADRLILAGANTYSGNTTIRRGNLSLQGAGTMGDGTGRVIIGSAGVLDISQARSEAGRRVNSLEGQGVVRLGSATLTLGAAGGNSNFAGQITDMPASFPQFSGGGLTIAGGRTVLTGDNTYSGATRIHAGATLQIGDGGTTGTLGTGIMPGPPIPGLRSPGPGPVINEGTLIFNRAGSLTVGHAISGSGSLVQAGPGTLILTGDNTYSGATRIAPGATLQVGNGGTTGSLGIATPGPVINNGMLVFNRAGTLTVANAISGSGGLVQNGPGNLILTGDNTYTGVTRINGGTLSVNGSLDARSVVVLDGGTLGGTGTLPGLVVPSGSTLAPGNSIGTIRIGGDLTLAAGSTTSIEVQGDTADRIQVSGSARLGGVLQLVPLGGRYSFGTSYIIIQAASVTGQFTAINTTGSFGAGVVPQVSATPTELRLTLTPSLLALAAAGGTASGAEGTVRLFGQNVVATAAALDSAARAGGNLSPFFDVYNQPASSIGAAINQLSGEVATASIAMGQLAGAQFLATVLDPLGWGREAMLGGRLRLEEDARAGKRHAVWGTATGVYNRTSGDAADGTAARTTRSSGFVLGLDLLQGAQSLAGIAVAVGESNAGLSNGLGQSRGNYGQIGAYGSTRLGSLTLAAAGAFTFLDVDTRRTIYALGNDRQSGGSGVQVYSLRMEARQDGIAAFGLRALPVAALQLQRVDNSSYAEQSAMTGNAFGLTVAARTNTTLRSELGGQIQGETQWAGRRVQGFARASWAHYLQRDATMNMAFTSLPGAGFTLRGARPEANAALVSLGLETDIMGGVTLGARLDGEWSGNMKQVAGTARLRYLF</sequence>
<evidence type="ECO:0000256" key="2">
    <source>
        <dbReference type="SAM" id="MobiDB-lite"/>
    </source>
</evidence>
<dbReference type="InterPro" id="IPR005546">
    <property type="entry name" value="Autotransporte_beta"/>
</dbReference>
<feature type="domain" description="Autotransporter" evidence="3">
    <location>
        <begin position="913"/>
        <end position="1196"/>
    </location>
</feature>
<dbReference type="SUPFAM" id="SSF103515">
    <property type="entry name" value="Autotransporter"/>
    <property type="match status" value="1"/>
</dbReference>
<dbReference type="SMART" id="SM00869">
    <property type="entry name" value="Autotransporter"/>
    <property type="match status" value="1"/>
</dbReference>
<dbReference type="InterPro" id="IPR013425">
    <property type="entry name" value="Autotrns_rpt"/>
</dbReference>
<dbReference type="PROSITE" id="PS51208">
    <property type="entry name" value="AUTOTRANSPORTER"/>
    <property type="match status" value="1"/>
</dbReference>
<dbReference type="RefSeq" id="WP_318648186.1">
    <property type="nucleotide sequence ID" value="NZ_CP137852.1"/>
</dbReference>
<keyword evidence="5" id="KW-1185">Reference proteome</keyword>
<dbReference type="InterPro" id="IPR036709">
    <property type="entry name" value="Autotransporte_beta_dom_sf"/>
</dbReference>
<dbReference type="InterPro" id="IPR011050">
    <property type="entry name" value="Pectin_lyase_fold/virulence"/>
</dbReference>
<evidence type="ECO:0000313" key="5">
    <source>
        <dbReference type="Proteomes" id="UP001305521"/>
    </source>
</evidence>
<dbReference type="Pfam" id="PF03797">
    <property type="entry name" value="Autotransporter"/>
    <property type="match status" value="1"/>
</dbReference>
<dbReference type="InterPro" id="IPR012332">
    <property type="entry name" value="Autotransporter_pectin_lyase_C"/>
</dbReference>
<organism evidence="4 5">
    <name type="scientific">Sediminicoccus rosea</name>
    <dbReference type="NCBI Taxonomy" id="1225128"/>
    <lineage>
        <taxon>Bacteria</taxon>
        <taxon>Pseudomonadati</taxon>
        <taxon>Pseudomonadota</taxon>
        <taxon>Alphaproteobacteria</taxon>
        <taxon>Acetobacterales</taxon>
        <taxon>Roseomonadaceae</taxon>
        <taxon>Sediminicoccus</taxon>
    </lineage>
</organism>
<protein>
    <submittedName>
        <fullName evidence="4">Autotransporter domain-containing protein</fullName>
    </submittedName>
</protein>
<keyword evidence="1" id="KW-0732">Signal</keyword>
<accession>A0ABZ0PF15</accession>
<evidence type="ECO:0000259" key="3">
    <source>
        <dbReference type="PROSITE" id="PS51208"/>
    </source>
</evidence>
<dbReference type="Gene3D" id="2.40.128.130">
    <property type="entry name" value="Autotransporter beta-domain"/>
    <property type="match status" value="1"/>
</dbReference>
<dbReference type="NCBIfam" id="TIGR02601">
    <property type="entry name" value="autotrns_rpt"/>
    <property type="match status" value="4"/>
</dbReference>
<dbReference type="Gene3D" id="2.160.20.20">
    <property type="match status" value="1"/>
</dbReference>
<feature type="region of interest" description="Disordered" evidence="2">
    <location>
        <begin position="31"/>
        <end position="62"/>
    </location>
</feature>
<dbReference type="EMBL" id="CP137852">
    <property type="protein sequence ID" value="WPB84230.1"/>
    <property type="molecule type" value="Genomic_DNA"/>
</dbReference>
<gene>
    <name evidence="4" type="ORF">R9Z33_19295</name>
</gene>